<evidence type="ECO:0000313" key="1">
    <source>
        <dbReference type="EMBL" id="MBW7457260.1"/>
    </source>
</evidence>
<dbReference type="InterPro" id="IPR025488">
    <property type="entry name" value="DUF4380"/>
</dbReference>
<sequence length="300" mass="33704">MIIVMERESMGFLSISIQTEHYDLAIVPGIGGRIMEFGSDGVNLLYQNGSLAGYRPRYEAENAEEMHELRERSPQLLYGGEKTWLAPQSDWVGVPYADLDHGEYSWEVQRNEQAVRIVLTSPICRETQLQIIRTVTCVNGMPSIGIEQKLINHGTVPVTKGLWQVTMLNRSGIVDIPDGPLLGSRQPLPLLDEHNAAAVHGTDGWRMVMDNDRLYKLGFMTDGGRAAARHQAANGKTYTLTKTYAVEPEQVYPHHTVVEVYNASDYPYYELEIHSPAYTLQPGESESFTINWELAVDTLH</sequence>
<organism evidence="1 2">
    <name type="scientific">Paenibacillus sepulcri</name>
    <dbReference type="NCBI Taxonomy" id="359917"/>
    <lineage>
        <taxon>Bacteria</taxon>
        <taxon>Bacillati</taxon>
        <taxon>Bacillota</taxon>
        <taxon>Bacilli</taxon>
        <taxon>Bacillales</taxon>
        <taxon>Paenibacillaceae</taxon>
        <taxon>Paenibacillus</taxon>
    </lineage>
</organism>
<protein>
    <submittedName>
        <fullName evidence="1">DUF4380 domain-containing protein</fullName>
    </submittedName>
</protein>
<reference evidence="1 2" key="1">
    <citation type="submission" date="2021-07" db="EMBL/GenBank/DDBJ databases">
        <title>Paenibacillus radiodurans sp. nov., isolated from the southeastern edge of Tengger Desert.</title>
        <authorList>
            <person name="Zhang G."/>
        </authorList>
    </citation>
    <scope>NUCLEOTIDE SEQUENCE [LARGE SCALE GENOMIC DNA]</scope>
    <source>
        <strain evidence="1 2">CCM 7311</strain>
    </source>
</reference>
<keyword evidence="2" id="KW-1185">Reference proteome</keyword>
<comment type="caution">
    <text evidence="1">The sequence shown here is derived from an EMBL/GenBank/DDBJ whole genome shotgun (WGS) entry which is preliminary data.</text>
</comment>
<dbReference type="Pfam" id="PF14315">
    <property type="entry name" value="DUF4380"/>
    <property type="match status" value="1"/>
</dbReference>
<accession>A0ABS7C8J7</accession>
<proteinExistence type="predicted"/>
<gene>
    <name evidence="1" type="ORF">K0U00_24780</name>
</gene>
<dbReference type="EMBL" id="JAHZIK010000797">
    <property type="protein sequence ID" value="MBW7457260.1"/>
    <property type="molecule type" value="Genomic_DNA"/>
</dbReference>
<name>A0ABS7C8J7_9BACL</name>
<evidence type="ECO:0000313" key="2">
    <source>
        <dbReference type="Proteomes" id="UP001519887"/>
    </source>
</evidence>
<dbReference type="RefSeq" id="WP_210046745.1">
    <property type="nucleotide sequence ID" value="NZ_JBHLVU010000039.1"/>
</dbReference>
<dbReference type="Proteomes" id="UP001519887">
    <property type="component" value="Unassembled WGS sequence"/>
</dbReference>